<dbReference type="InterPro" id="IPR009721">
    <property type="entry name" value="O-acyltransferase_WSD1_C"/>
</dbReference>
<feature type="domain" description="O-acyltransferase WSD1 C-terminal" evidence="3">
    <location>
        <begin position="342"/>
        <end position="442"/>
    </location>
</feature>
<feature type="non-terminal residue" evidence="4">
    <location>
        <position position="1"/>
    </location>
</feature>
<keyword evidence="2" id="KW-0812">Transmembrane</keyword>
<keyword evidence="2" id="KW-1133">Transmembrane helix</keyword>
<feature type="transmembrane region" description="Helical" evidence="2">
    <location>
        <begin position="218"/>
        <end position="244"/>
    </location>
</feature>
<gene>
    <name evidence="4" type="ORF">PCOR1329_LOCUS64978</name>
</gene>
<dbReference type="PANTHER" id="PTHR31650:SF1">
    <property type="entry name" value="WAX ESTER SYNTHASE_DIACYLGLYCEROL ACYLTRANSFERASE 4-RELATED"/>
    <property type="match status" value="1"/>
</dbReference>
<dbReference type="Pfam" id="PF06974">
    <property type="entry name" value="WS_DGAT_C"/>
    <property type="match status" value="1"/>
</dbReference>
<evidence type="ECO:0000259" key="3">
    <source>
        <dbReference type="Pfam" id="PF06974"/>
    </source>
</evidence>
<organism evidence="4 5">
    <name type="scientific">Prorocentrum cordatum</name>
    <dbReference type="NCBI Taxonomy" id="2364126"/>
    <lineage>
        <taxon>Eukaryota</taxon>
        <taxon>Sar</taxon>
        <taxon>Alveolata</taxon>
        <taxon>Dinophyceae</taxon>
        <taxon>Prorocentrales</taxon>
        <taxon>Prorocentraceae</taxon>
        <taxon>Prorocentrum</taxon>
    </lineage>
</organism>
<evidence type="ECO:0000313" key="5">
    <source>
        <dbReference type="Proteomes" id="UP001189429"/>
    </source>
</evidence>
<protein>
    <recommendedName>
        <fullName evidence="3">O-acyltransferase WSD1 C-terminal domain-containing protein</fullName>
    </recommendedName>
</protein>
<reference evidence="4" key="1">
    <citation type="submission" date="2023-10" db="EMBL/GenBank/DDBJ databases">
        <authorList>
            <person name="Chen Y."/>
            <person name="Shah S."/>
            <person name="Dougan E. K."/>
            <person name="Thang M."/>
            <person name="Chan C."/>
        </authorList>
    </citation>
    <scope>NUCLEOTIDE SEQUENCE [LARGE SCALE GENOMIC DNA]</scope>
</reference>
<feature type="region of interest" description="Disordered" evidence="1">
    <location>
        <begin position="1"/>
        <end position="26"/>
    </location>
</feature>
<keyword evidence="5" id="KW-1185">Reference proteome</keyword>
<comment type="caution">
    <text evidence="4">The sequence shown here is derived from an EMBL/GenBank/DDBJ whole genome shotgun (WGS) entry which is preliminary data.</text>
</comment>
<proteinExistence type="predicted"/>
<dbReference type="InterPro" id="IPR045034">
    <property type="entry name" value="O-acyltransferase_WSD1-like"/>
</dbReference>
<dbReference type="PANTHER" id="PTHR31650">
    <property type="entry name" value="O-ACYLTRANSFERASE (WSD1-LIKE) FAMILY PROTEIN"/>
    <property type="match status" value="1"/>
</dbReference>
<dbReference type="Proteomes" id="UP001189429">
    <property type="component" value="Unassembled WGS sequence"/>
</dbReference>
<keyword evidence="2" id="KW-0472">Membrane</keyword>
<dbReference type="EMBL" id="CAUYUJ010018298">
    <property type="protein sequence ID" value="CAK0882464.1"/>
    <property type="molecule type" value="Genomic_DNA"/>
</dbReference>
<name>A0ABN9W8D2_9DINO</name>
<accession>A0ABN9W8D2</accession>
<evidence type="ECO:0000256" key="1">
    <source>
        <dbReference type="SAM" id="MobiDB-lite"/>
    </source>
</evidence>
<evidence type="ECO:0000256" key="2">
    <source>
        <dbReference type="SAM" id="Phobius"/>
    </source>
</evidence>
<evidence type="ECO:0000313" key="4">
    <source>
        <dbReference type="EMBL" id="CAK0882464.1"/>
    </source>
</evidence>
<sequence length="608" mass="66091">VVLARGVLPSRAHEGGPPTGGRRRASCWAPEVSRGDIPETRKRRMAPMLQRNRMTAIGLTARSTETGENPSIVNVLVEVEGELPLDDVQSLIADPDFGFTRYSRMSSRVDKTSCYVEIPDFDASAVVSEFTVCAEHKLHEQWMEDYVGLHGLGPLNHGEEDLPPWECNVAHNYKGGNTMLHFRFHHCLGDGHSFAMLIHGLSDEVRSRSKARAEAFSFLKLLAAFGSSVAYLLWLICGVVPVVFKIVRVLCGGRATSSLLKGALGREKSLATGREEYDLNVVKAAGKDRGNFTMNDIMLAAFVGGLRRWMVDRCGPDGVPPGETVCCSLPVNLRTSLEDTPMGNKIGAFMIDLPVGEADRDARLKQTAAAMNKVKRSPEASLGNLVAKLTSSLPEWVSRRLMDKITSRVECVFTNVRGFDETIHLKGHAVLKFVGFVPPPPGVCASRNGAHICMALWPGLLGRAPPGTRGGPARAPRAWRIHEIACPPARASVSRPPWPGYGHLRGSRGLHRGRLRQHLRQGVVLGLVRPGPAGRGLLERAGGVLRRGGPGSPPQLACDVAGGASVQDLLACCRTSRRRGFGSSSLLWTLSNQILAHQQNWLDVRSRS</sequence>